<accession>A0ABQ3ZZH4</accession>
<gene>
    <name evidence="3" type="ORF">Ahu01nite_071310</name>
</gene>
<sequence length="711" mass="76482">MLSPCSVLRVRAYVRPCLAAAAAASLLLTPLPLQASAASRQAPAAPEQAAVPEHAGGLVDDTREPVRRTYSTAGLGFGRTVRKGRANVEVGAVRQWLGLDDANGNYYRKDFTLRAVGEHIEVWVANDLRFPERDCRPRDSTDVTDAQVGALVHEFDTTIWPRETSAFSTPPGRDGTDPLITGDFTGDGEKTVTLVDNVRDDNFYTFPKAPTYIAGFFSPQINELVDRNVMTIDAYDWKHRTGATPPDEPTGDVCTSRPARPRMYEGTFAHEWQHLLQQYTDPDEVTWVNEGLSDYAQTLVGYVDASATIYHPGADTHLTCFQGFAVVETKYNANPRECGGAQNSLTLWDEGSPAEVLADYGNAYQFMLYLRDRFGAEALSRLHRDGAHQGLAGVQAALGDAVRLYGVLHDFQTMSLVDKTVGDDGVMVGVPLARVTAPSLRATVNLANPASYDWAGAAPNGADYVRLRDADGHYLTGAEVTSARFTGARTLPALPLTWTVRDGALFSGRGNTIDATAVVAVRVPKDDPALTLQEAYGAENGYDYGYVTVSTDGGKSYTAVAGDHTVDGPLGPGVTGSTDGLQPHTYDLSAYAGKKILLGFRYVSDGAVDEGGWYLDDISLGSVTISDGTSLAAFRSPTQIVPDAVHAWSVRLIGLDDDGPRARQVPVTQVSALRAYEKVVAVVSYDEPTGKLKQYAPYVLQANGVIQPGGS</sequence>
<protein>
    <recommendedName>
        <fullName evidence="5">Immune inhibitor A peptidase M6</fullName>
    </recommendedName>
</protein>
<evidence type="ECO:0000256" key="2">
    <source>
        <dbReference type="SAM" id="SignalP"/>
    </source>
</evidence>
<reference evidence="3 4" key="1">
    <citation type="submission" date="2021-01" db="EMBL/GenBank/DDBJ databases">
        <title>Whole genome shotgun sequence of Actinoplanes humidus NBRC 14915.</title>
        <authorList>
            <person name="Komaki H."/>
            <person name="Tamura T."/>
        </authorList>
    </citation>
    <scope>NUCLEOTIDE SEQUENCE [LARGE SCALE GENOMIC DNA]</scope>
    <source>
        <strain evidence="3 4">NBRC 14915</strain>
    </source>
</reference>
<evidence type="ECO:0000256" key="1">
    <source>
        <dbReference type="SAM" id="MobiDB-lite"/>
    </source>
</evidence>
<dbReference type="Proteomes" id="UP000603200">
    <property type="component" value="Unassembled WGS sequence"/>
</dbReference>
<comment type="caution">
    <text evidence="3">The sequence shown here is derived from an EMBL/GenBank/DDBJ whole genome shotgun (WGS) entry which is preliminary data.</text>
</comment>
<keyword evidence="2" id="KW-0732">Signal</keyword>
<evidence type="ECO:0000313" key="3">
    <source>
        <dbReference type="EMBL" id="GIE24029.1"/>
    </source>
</evidence>
<dbReference type="EMBL" id="BOMN01000101">
    <property type="protein sequence ID" value="GIE24029.1"/>
    <property type="molecule type" value="Genomic_DNA"/>
</dbReference>
<name>A0ABQ3ZZH4_9ACTN</name>
<organism evidence="3 4">
    <name type="scientific">Winogradskya humida</name>
    <dbReference type="NCBI Taxonomy" id="113566"/>
    <lineage>
        <taxon>Bacteria</taxon>
        <taxon>Bacillati</taxon>
        <taxon>Actinomycetota</taxon>
        <taxon>Actinomycetes</taxon>
        <taxon>Micromonosporales</taxon>
        <taxon>Micromonosporaceae</taxon>
        <taxon>Winogradskya</taxon>
    </lineage>
</organism>
<keyword evidence="4" id="KW-1185">Reference proteome</keyword>
<proteinExistence type="predicted"/>
<evidence type="ECO:0008006" key="5">
    <source>
        <dbReference type="Google" id="ProtNLM"/>
    </source>
</evidence>
<dbReference type="Pfam" id="PF20773">
    <property type="entry name" value="InhA-like_MAM"/>
    <property type="match status" value="1"/>
</dbReference>
<feature type="chain" id="PRO_5045907576" description="Immune inhibitor A peptidase M6" evidence="2">
    <location>
        <begin position="36"/>
        <end position="711"/>
    </location>
</feature>
<evidence type="ECO:0000313" key="4">
    <source>
        <dbReference type="Proteomes" id="UP000603200"/>
    </source>
</evidence>
<feature type="signal peptide" evidence="2">
    <location>
        <begin position="1"/>
        <end position="35"/>
    </location>
</feature>
<feature type="region of interest" description="Disordered" evidence="1">
    <location>
        <begin position="163"/>
        <end position="184"/>
    </location>
</feature>